<dbReference type="EMBL" id="CP067420">
    <property type="protein sequence ID" value="QQP87554.1"/>
    <property type="molecule type" value="Genomic_DNA"/>
</dbReference>
<dbReference type="Proteomes" id="UP000595197">
    <property type="component" value="Chromosome"/>
</dbReference>
<sequence>MDLDLPEFDAQARQEIWEKPLSDPPLAAFAEYPEIQAALKADRILRHLWLPTRKEREAYLNWLIAVFFSFPSFRSFEALERMAIDGRFDAPLLRDMVALKREWRRRPEWWMRRSFGSIYSRTVSAIDWDPLDFSGAQQFQELRNGQWLLSWRDARAVCSVRLDDDPIAYVDELREQWVHLDPPARSRFRDPVADIETYSYLRFIDYVRHRADSAARDDEADRLADGLWLRSRIELPV</sequence>
<gene>
    <name evidence="1" type="ORF">IGS68_15750</name>
</gene>
<evidence type="ECO:0000313" key="2">
    <source>
        <dbReference type="Proteomes" id="UP000595197"/>
    </source>
</evidence>
<proteinExistence type="predicted"/>
<organism evidence="1 2">
    <name type="scientific">Skermanella cutis</name>
    <dbReference type="NCBI Taxonomy" id="2775420"/>
    <lineage>
        <taxon>Bacteria</taxon>
        <taxon>Pseudomonadati</taxon>
        <taxon>Pseudomonadota</taxon>
        <taxon>Alphaproteobacteria</taxon>
        <taxon>Rhodospirillales</taxon>
        <taxon>Azospirillaceae</taxon>
        <taxon>Skermanella</taxon>
    </lineage>
</organism>
<name>A0ABX7B1K6_9PROT</name>
<accession>A0ABX7B1K6</accession>
<reference evidence="1" key="1">
    <citation type="submission" date="2021-02" db="EMBL/GenBank/DDBJ databases">
        <title>Skermanella TT6 skin isolate.</title>
        <authorList>
            <person name="Lee K."/>
            <person name="Ganzorig M."/>
        </authorList>
    </citation>
    <scope>NUCLEOTIDE SEQUENCE</scope>
    <source>
        <strain evidence="1">TT6</strain>
    </source>
</reference>
<dbReference type="RefSeq" id="WP_201070898.1">
    <property type="nucleotide sequence ID" value="NZ_CP067420.1"/>
</dbReference>
<keyword evidence="2" id="KW-1185">Reference proteome</keyword>
<evidence type="ECO:0000313" key="1">
    <source>
        <dbReference type="EMBL" id="QQP87554.1"/>
    </source>
</evidence>
<protein>
    <submittedName>
        <fullName evidence="1">Uncharacterized protein</fullName>
    </submittedName>
</protein>